<evidence type="ECO:0000313" key="1">
    <source>
        <dbReference type="EMBL" id="KAK5847936.1"/>
    </source>
</evidence>
<keyword evidence="2" id="KW-1185">Reference proteome</keyword>
<evidence type="ECO:0000313" key="2">
    <source>
        <dbReference type="Proteomes" id="UP001346869"/>
    </source>
</evidence>
<sequence>MNTNKQSITKSFQNKHIRQDRVIPHLGGLLIGSMDFRWTGSVGFERSVIPGGRGVFWQADLPRGPPIAKKGDLE</sequence>
<comment type="caution">
    <text evidence="1">The sequence shown here is derived from an EMBL/GenBank/DDBJ whole genome shotgun (WGS) entry which is preliminary data.</text>
</comment>
<dbReference type="EMBL" id="JAUZQC010000026">
    <property type="protein sequence ID" value="KAK5847936.1"/>
    <property type="molecule type" value="Genomic_DNA"/>
</dbReference>
<reference evidence="1 2" key="1">
    <citation type="journal article" date="2023" name="Genes (Basel)">
        <title>Chromosome-Level Genome Assembly and Circadian Gene Repertoire of the Patagonia Blennie Eleginops maclovinus-The Closest Ancestral Proxy of Antarctic Cryonotothenioids.</title>
        <authorList>
            <person name="Cheng C.C."/>
            <person name="Rivera-Colon A.G."/>
            <person name="Minhas B.F."/>
            <person name="Wilson L."/>
            <person name="Rayamajhi N."/>
            <person name="Vargas-Chacoff L."/>
            <person name="Catchen J.M."/>
        </authorList>
    </citation>
    <scope>NUCLEOTIDE SEQUENCE [LARGE SCALE GENOMIC DNA]</scope>
    <source>
        <strain evidence="1">JMC-PN-2008</strain>
    </source>
</reference>
<organism evidence="1 2">
    <name type="scientific">Eleginops maclovinus</name>
    <name type="common">Patagonian blennie</name>
    <name type="synonym">Eleginus maclovinus</name>
    <dbReference type="NCBI Taxonomy" id="56733"/>
    <lineage>
        <taxon>Eukaryota</taxon>
        <taxon>Metazoa</taxon>
        <taxon>Chordata</taxon>
        <taxon>Craniata</taxon>
        <taxon>Vertebrata</taxon>
        <taxon>Euteleostomi</taxon>
        <taxon>Actinopterygii</taxon>
        <taxon>Neopterygii</taxon>
        <taxon>Teleostei</taxon>
        <taxon>Neoteleostei</taxon>
        <taxon>Acanthomorphata</taxon>
        <taxon>Eupercaria</taxon>
        <taxon>Perciformes</taxon>
        <taxon>Notothenioidei</taxon>
        <taxon>Eleginopidae</taxon>
        <taxon>Eleginops</taxon>
    </lineage>
</organism>
<gene>
    <name evidence="1" type="ORF">PBY51_017025</name>
</gene>
<dbReference type="Proteomes" id="UP001346869">
    <property type="component" value="Unassembled WGS sequence"/>
</dbReference>
<accession>A0AAN7W9W2</accession>
<dbReference type="AlphaFoldDB" id="A0AAN7W9W2"/>
<proteinExistence type="predicted"/>
<protein>
    <submittedName>
        <fullName evidence="1">Uncharacterized protein</fullName>
    </submittedName>
</protein>
<reference evidence="1 2" key="2">
    <citation type="journal article" date="2023" name="Mol. Biol. Evol.">
        <title>Genomics of Secondarily Temperate Adaptation in the Only Non-Antarctic Icefish.</title>
        <authorList>
            <person name="Rivera-Colon A.G."/>
            <person name="Rayamajhi N."/>
            <person name="Minhas B.F."/>
            <person name="Madrigal G."/>
            <person name="Bilyk K.T."/>
            <person name="Yoon V."/>
            <person name="Hune M."/>
            <person name="Gregory S."/>
            <person name="Cheng C.H.C."/>
            <person name="Catchen J.M."/>
        </authorList>
    </citation>
    <scope>NUCLEOTIDE SEQUENCE [LARGE SCALE GENOMIC DNA]</scope>
    <source>
        <strain evidence="1">JMC-PN-2008</strain>
    </source>
</reference>
<name>A0AAN7W9W2_ELEMC</name>